<dbReference type="Proteomes" id="UP001596379">
    <property type="component" value="Unassembled WGS sequence"/>
</dbReference>
<accession>A0ABW2J4T9</accession>
<dbReference type="RefSeq" id="WP_382233147.1">
    <property type="nucleotide sequence ID" value="NZ_JBHTCC010000001.1"/>
</dbReference>
<evidence type="ECO:0000313" key="2">
    <source>
        <dbReference type="Proteomes" id="UP001596379"/>
    </source>
</evidence>
<evidence type="ECO:0000313" key="1">
    <source>
        <dbReference type="EMBL" id="MFC7298025.1"/>
    </source>
</evidence>
<name>A0ABW2J4T9_9BURK</name>
<protein>
    <submittedName>
        <fullName evidence="1">Uncharacterized protein</fullName>
    </submittedName>
</protein>
<organism evidence="1 2">
    <name type="scientific">Herminiimonas aquatilis</name>
    <dbReference type="NCBI Taxonomy" id="345342"/>
    <lineage>
        <taxon>Bacteria</taxon>
        <taxon>Pseudomonadati</taxon>
        <taxon>Pseudomonadota</taxon>
        <taxon>Betaproteobacteria</taxon>
        <taxon>Burkholderiales</taxon>
        <taxon>Oxalobacteraceae</taxon>
        <taxon>Herminiimonas</taxon>
    </lineage>
</organism>
<proteinExistence type="predicted"/>
<keyword evidence="2" id="KW-1185">Reference proteome</keyword>
<reference evidence="2" key="1">
    <citation type="journal article" date="2019" name="Int. J. Syst. Evol. Microbiol.">
        <title>The Global Catalogue of Microorganisms (GCM) 10K type strain sequencing project: providing services to taxonomists for standard genome sequencing and annotation.</title>
        <authorList>
            <consortium name="The Broad Institute Genomics Platform"/>
            <consortium name="The Broad Institute Genome Sequencing Center for Infectious Disease"/>
            <person name="Wu L."/>
            <person name="Ma J."/>
        </authorList>
    </citation>
    <scope>NUCLEOTIDE SEQUENCE [LARGE SCALE GENOMIC DNA]</scope>
    <source>
        <strain evidence="2">CCUG 36956</strain>
    </source>
</reference>
<gene>
    <name evidence="1" type="ORF">ACFQO0_06220</name>
</gene>
<dbReference type="EMBL" id="JBHTCC010000001">
    <property type="protein sequence ID" value="MFC7298025.1"/>
    <property type="molecule type" value="Genomic_DNA"/>
</dbReference>
<sequence>MEKVAPETAFLPKVAVNIADLNQGQFKHGNRPRCVGIIQRSASVLFNSK</sequence>
<comment type="caution">
    <text evidence="1">The sequence shown here is derived from an EMBL/GenBank/DDBJ whole genome shotgun (WGS) entry which is preliminary data.</text>
</comment>